<dbReference type="EMBL" id="MU857735">
    <property type="protein sequence ID" value="KAK4244509.1"/>
    <property type="molecule type" value="Genomic_DNA"/>
</dbReference>
<reference evidence="4" key="1">
    <citation type="journal article" date="2023" name="Mol. Phylogenet. Evol.">
        <title>Genome-scale phylogeny and comparative genomics of the fungal order Sordariales.</title>
        <authorList>
            <person name="Hensen N."/>
            <person name="Bonometti L."/>
            <person name="Westerberg I."/>
            <person name="Brannstrom I.O."/>
            <person name="Guillou S."/>
            <person name="Cros-Aarteil S."/>
            <person name="Calhoun S."/>
            <person name="Haridas S."/>
            <person name="Kuo A."/>
            <person name="Mondo S."/>
            <person name="Pangilinan J."/>
            <person name="Riley R."/>
            <person name="LaButti K."/>
            <person name="Andreopoulos B."/>
            <person name="Lipzen A."/>
            <person name="Chen C."/>
            <person name="Yan M."/>
            <person name="Daum C."/>
            <person name="Ng V."/>
            <person name="Clum A."/>
            <person name="Steindorff A."/>
            <person name="Ohm R.A."/>
            <person name="Martin F."/>
            <person name="Silar P."/>
            <person name="Natvig D.O."/>
            <person name="Lalanne C."/>
            <person name="Gautier V."/>
            <person name="Ament-Velasquez S.L."/>
            <person name="Kruys A."/>
            <person name="Hutchinson M.I."/>
            <person name="Powell A.J."/>
            <person name="Barry K."/>
            <person name="Miller A.N."/>
            <person name="Grigoriev I.V."/>
            <person name="Debuchy R."/>
            <person name="Gladieux P."/>
            <person name="Hiltunen Thoren M."/>
            <person name="Johannesson H."/>
        </authorList>
    </citation>
    <scope>NUCLEOTIDE SEQUENCE</scope>
    <source>
        <strain evidence="4">CBS 359.72</strain>
    </source>
</reference>
<evidence type="ECO:0000256" key="1">
    <source>
        <dbReference type="ARBA" id="ARBA00022679"/>
    </source>
</evidence>
<dbReference type="Gene3D" id="3.30.559.10">
    <property type="entry name" value="Chloramphenicol acetyltransferase-like domain"/>
    <property type="match status" value="2"/>
</dbReference>
<comment type="caution">
    <text evidence="4">The sequence shown here is derived from an EMBL/GenBank/DDBJ whole genome shotgun (WGS) entry which is preliminary data.</text>
</comment>
<dbReference type="PANTHER" id="PTHR31896:SF64">
    <property type="entry name" value="TRICHOTHECENE 3-O-ACETYLTRANSFERASE"/>
    <property type="match status" value="1"/>
</dbReference>
<sequence length="469" mass="51800">MGEFDHMQDVVGQLPFLKTYSHLLLAFPLLDDVSSREEAKQRLLSASLQLAEAFPWLAAKVVQRSNGPGKSDSFHLEPCKLWSPPNTIIRFKDCSDVVPCYDDLVKARGPASMLPGELLAPRKAFPESYHETEEDPAPVIAFQANFVKGGLLLDCAAQHNFVDMSGIEQCYTLLATALRGEPFPDDAVAQGNLDRRNLVPLLQAHETLLDHGQFLRPGPDNLPPPPVEPESPFSWRYFRFSPAKLAALKAMATPGPSTTEKQTNQTNGESSTPAYVSTNDALTAFCWQRVIAARLARRGTPEALAKFCRAVDARRTMGVPAGYMGDLVTISTSTIGFRELAEAPLADVAARLRRDLTAVNNRDYVRSFATWIDRAADKRIIAYGGRFNPDTDIGSSSWARVRLAKVSFGPLLGQPSLVRRPNFVPLRSDIYFMPQTESGDIDALLCFNQADFDGLMEDKIWTAYADYIG</sequence>
<gene>
    <name evidence="4" type="ORF">C7999DRAFT_35114</name>
</gene>
<dbReference type="InterPro" id="IPR054710">
    <property type="entry name" value="Tri101-like_N"/>
</dbReference>
<dbReference type="InterPro" id="IPR023213">
    <property type="entry name" value="CAT-like_dom_sf"/>
</dbReference>
<proteinExistence type="predicted"/>
<dbReference type="Pfam" id="PF22664">
    <property type="entry name" value="TRI-like_N"/>
    <property type="match status" value="1"/>
</dbReference>
<evidence type="ECO:0000256" key="2">
    <source>
        <dbReference type="SAM" id="MobiDB-lite"/>
    </source>
</evidence>
<evidence type="ECO:0000313" key="5">
    <source>
        <dbReference type="Proteomes" id="UP001303647"/>
    </source>
</evidence>
<accession>A0AAN7CLW1</accession>
<feature type="region of interest" description="Disordered" evidence="2">
    <location>
        <begin position="252"/>
        <end position="272"/>
    </location>
</feature>
<name>A0AAN7CLW1_9PEZI</name>
<dbReference type="AlphaFoldDB" id="A0AAN7CLW1"/>
<dbReference type="GO" id="GO:0016740">
    <property type="term" value="F:transferase activity"/>
    <property type="evidence" value="ECO:0007669"/>
    <property type="project" value="UniProtKB-KW"/>
</dbReference>
<organism evidence="4 5">
    <name type="scientific">Corynascus novoguineensis</name>
    <dbReference type="NCBI Taxonomy" id="1126955"/>
    <lineage>
        <taxon>Eukaryota</taxon>
        <taxon>Fungi</taxon>
        <taxon>Dikarya</taxon>
        <taxon>Ascomycota</taxon>
        <taxon>Pezizomycotina</taxon>
        <taxon>Sordariomycetes</taxon>
        <taxon>Sordariomycetidae</taxon>
        <taxon>Sordariales</taxon>
        <taxon>Chaetomiaceae</taxon>
        <taxon>Corynascus</taxon>
    </lineage>
</organism>
<dbReference type="PANTHER" id="PTHR31896">
    <property type="entry name" value="FAMILY REGULATORY PROTEIN, PUTATIVE (AFU_ORTHOLOGUE AFUA_3G14730)-RELATED"/>
    <property type="match status" value="1"/>
</dbReference>
<evidence type="ECO:0000259" key="3">
    <source>
        <dbReference type="Pfam" id="PF22664"/>
    </source>
</evidence>
<protein>
    <submittedName>
        <fullName evidence="4">Transferase family-domain-containing protein</fullName>
    </submittedName>
</protein>
<keyword evidence="1 4" id="KW-0808">Transferase</keyword>
<dbReference type="Proteomes" id="UP001303647">
    <property type="component" value="Unassembled WGS sequence"/>
</dbReference>
<keyword evidence="5" id="KW-1185">Reference proteome</keyword>
<evidence type="ECO:0000313" key="4">
    <source>
        <dbReference type="EMBL" id="KAK4244509.1"/>
    </source>
</evidence>
<feature type="domain" description="Trichothecene 3-O-acetyltransferase-like N-terminal" evidence="3">
    <location>
        <begin position="20"/>
        <end position="177"/>
    </location>
</feature>
<feature type="compositionally biased region" description="Polar residues" evidence="2">
    <location>
        <begin position="255"/>
        <end position="272"/>
    </location>
</feature>
<reference evidence="4" key="2">
    <citation type="submission" date="2023-05" db="EMBL/GenBank/DDBJ databases">
        <authorList>
            <consortium name="Lawrence Berkeley National Laboratory"/>
            <person name="Steindorff A."/>
            <person name="Hensen N."/>
            <person name="Bonometti L."/>
            <person name="Westerberg I."/>
            <person name="Brannstrom I.O."/>
            <person name="Guillou S."/>
            <person name="Cros-Aarteil S."/>
            <person name="Calhoun S."/>
            <person name="Haridas S."/>
            <person name="Kuo A."/>
            <person name="Mondo S."/>
            <person name="Pangilinan J."/>
            <person name="Riley R."/>
            <person name="Labutti K."/>
            <person name="Andreopoulos B."/>
            <person name="Lipzen A."/>
            <person name="Chen C."/>
            <person name="Yanf M."/>
            <person name="Daum C."/>
            <person name="Ng V."/>
            <person name="Clum A."/>
            <person name="Ohm R."/>
            <person name="Martin F."/>
            <person name="Silar P."/>
            <person name="Natvig D."/>
            <person name="Lalanne C."/>
            <person name="Gautier V."/>
            <person name="Ament-Velasquez S.L."/>
            <person name="Kruys A."/>
            <person name="Hutchinson M.I."/>
            <person name="Powell A.J."/>
            <person name="Barry K."/>
            <person name="Miller A.N."/>
            <person name="Grigoriev I.V."/>
            <person name="Debuchy R."/>
            <person name="Gladieux P."/>
            <person name="Thoren M.H."/>
            <person name="Johannesson H."/>
        </authorList>
    </citation>
    <scope>NUCLEOTIDE SEQUENCE</scope>
    <source>
        <strain evidence="4">CBS 359.72</strain>
    </source>
</reference>
<dbReference type="InterPro" id="IPR051283">
    <property type="entry name" value="Sec_Metabolite_Acyltrans"/>
</dbReference>